<feature type="transmembrane region" description="Helical" evidence="10">
    <location>
        <begin position="178"/>
        <end position="196"/>
    </location>
</feature>
<dbReference type="InterPro" id="IPR011712">
    <property type="entry name" value="Sig_transdc_His_kin_sub3_dim/P"/>
</dbReference>
<evidence type="ECO:0000256" key="4">
    <source>
        <dbReference type="ARBA" id="ARBA00022679"/>
    </source>
</evidence>
<evidence type="ECO:0000256" key="8">
    <source>
        <dbReference type="ARBA" id="ARBA00023012"/>
    </source>
</evidence>
<dbReference type="InterPro" id="IPR050482">
    <property type="entry name" value="Sensor_HK_TwoCompSys"/>
</dbReference>
<protein>
    <recommendedName>
        <fullName evidence="2">histidine kinase</fullName>
        <ecNumber evidence="2">2.7.13.3</ecNumber>
    </recommendedName>
</protein>
<keyword evidence="7" id="KW-0067">ATP-binding</keyword>
<feature type="transmembrane region" description="Helical" evidence="10">
    <location>
        <begin position="203"/>
        <end position="227"/>
    </location>
</feature>
<evidence type="ECO:0000256" key="2">
    <source>
        <dbReference type="ARBA" id="ARBA00012438"/>
    </source>
</evidence>
<keyword evidence="6 13" id="KW-0418">Kinase</keyword>
<dbReference type="InterPro" id="IPR011623">
    <property type="entry name" value="7TMR_DISM_rcpt_extracell_dom1"/>
</dbReference>
<dbReference type="GO" id="GO:0016020">
    <property type="term" value="C:membrane"/>
    <property type="evidence" value="ECO:0007669"/>
    <property type="project" value="InterPro"/>
</dbReference>
<evidence type="ECO:0000256" key="9">
    <source>
        <dbReference type="SAM" id="Coils"/>
    </source>
</evidence>
<evidence type="ECO:0000256" key="10">
    <source>
        <dbReference type="SAM" id="Phobius"/>
    </source>
</evidence>
<dbReference type="AlphaFoldDB" id="A0A3D9I1D5"/>
<evidence type="ECO:0000256" key="3">
    <source>
        <dbReference type="ARBA" id="ARBA00022553"/>
    </source>
</evidence>
<organism evidence="13 14">
    <name type="scientific">Cohnella phaseoli</name>
    <dbReference type="NCBI Taxonomy" id="456490"/>
    <lineage>
        <taxon>Bacteria</taxon>
        <taxon>Bacillati</taxon>
        <taxon>Bacillota</taxon>
        <taxon>Bacilli</taxon>
        <taxon>Bacillales</taxon>
        <taxon>Paenibacillaceae</taxon>
        <taxon>Cohnella</taxon>
    </lineage>
</organism>
<keyword evidence="9" id="KW-0175">Coiled coil</keyword>
<proteinExistence type="predicted"/>
<keyword evidence="8" id="KW-0902">Two-component regulatory system</keyword>
<keyword evidence="10" id="KW-0812">Transmembrane</keyword>
<dbReference type="GO" id="GO:0005524">
    <property type="term" value="F:ATP binding"/>
    <property type="evidence" value="ECO:0007669"/>
    <property type="project" value="UniProtKB-KW"/>
</dbReference>
<dbReference type="PANTHER" id="PTHR24421:SF10">
    <property type="entry name" value="NITRATE_NITRITE SENSOR PROTEIN NARQ"/>
    <property type="match status" value="1"/>
</dbReference>
<dbReference type="PANTHER" id="PTHR24421">
    <property type="entry name" value="NITRATE/NITRITE SENSOR PROTEIN NARX-RELATED"/>
    <property type="match status" value="1"/>
</dbReference>
<feature type="transmembrane region" description="Helical" evidence="10">
    <location>
        <begin position="323"/>
        <end position="342"/>
    </location>
</feature>
<comment type="caution">
    <text evidence="13">The sequence shown here is derived from an EMBL/GenBank/DDBJ whole genome shotgun (WGS) entry which is preliminary data.</text>
</comment>
<comment type="catalytic activity">
    <reaction evidence="1">
        <text>ATP + protein L-histidine = ADP + protein N-phospho-L-histidine.</text>
        <dbReference type="EC" id="2.7.13.3"/>
    </reaction>
</comment>
<dbReference type="Proteomes" id="UP000256977">
    <property type="component" value="Unassembled WGS sequence"/>
</dbReference>
<accession>A0A3D9I1D5</accession>
<dbReference type="GO" id="GO:0046983">
    <property type="term" value="F:protein dimerization activity"/>
    <property type="evidence" value="ECO:0007669"/>
    <property type="project" value="InterPro"/>
</dbReference>
<dbReference type="EMBL" id="QRDZ01000042">
    <property type="protein sequence ID" value="RED55577.1"/>
    <property type="molecule type" value="Genomic_DNA"/>
</dbReference>
<evidence type="ECO:0000256" key="5">
    <source>
        <dbReference type="ARBA" id="ARBA00022741"/>
    </source>
</evidence>
<dbReference type="Pfam" id="PF07730">
    <property type="entry name" value="HisKA_3"/>
    <property type="match status" value="1"/>
</dbReference>
<name>A0A3D9I1D5_9BACL</name>
<evidence type="ECO:0000313" key="14">
    <source>
        <dbReference type="Proteomes" id="UP000256977"/>
    </source>
</evidence>
<dbReference type="GO" id="GO:0000155">
    <property type="term" value="F:phosphorelay sensor kinase activity"/>
    <property type="evidence" value="ECO:0007669"/>
    <property type="project" value="InterPro"/>
</dbReference>
<reference evidence="13 14" key="1">
    <citation type="submission" date="2018-07" db="EMBL/GenBank/DDBJ databases">
        <title>Genomic Encyclopedia of Type Strains, Phase III (KMG-III): the genomes of soil and plant-associated and newly described type strains.</title>
        <authorList>
            <person name="Whitman W."/>
        </authorList>
    </citation>
    <scope>NUCLEOTIDE SEQUENCE [LARGE SCALE GENOMIC DNA]</scope>
    <source>
        <strain evidence="13 14">CECT 7287</strain>
    </source>
</reference>
<keyword evidence="5" id="KW-0547">Nucleotide-binding</keyword>
<keyword evidence="3" id="KW-0597">Phosphoprotein</keyword>
<keyword evidence="14" id="KW-1185">Reference proteome</keyword>
<dbReference type="RefSeq" id="WP_116065103.1">
    <property type="nucleotide sequence ID" value="NZ_QRDZ01000042.1"/>
</dbReference>
<feature type="transmembrane region" description="Helical" evidence="10">
    <location>
        <begin position="239"/>
        <end position="257"/>
    </location>
</feature>
<dbReference type="EC" id="2.7.13.3" evidence="2"/>
<evidence type="ECO:0000313" key="13">
    <source>
        <dbReference type="EMBL" id="RED55577.1"/>
    </source>
</evidence>
<feature type="domain" description="Signal transduction histidine kinase subgroup 3 dimerisation and phosphoacceptor" evidence="12">
    <location>
        <begin position="446"/>
        <end position="511"/>
    </location>
</feature>
<keyword evidence="10" id="KW-1133">Transmembrane helix</keyword>
<evidence type="ECO:0000259" key="11">
    <source>
        <dbReference type="Pfam" id="PF07695"/>
    </source>
</evidence>
<feature type="domain" description="7TM-DISM receptor extracellular" evidence="11">
    <location>
        <begin position="175"/>
        <end position="379"/>
    </location>
</feature>
<dbReference type="OrthoDB" id="2677046at2"/>
<keyword evidence="10" id="KW-0472">Membrane</keyword>
<evidence type="ECO:0000256" key="1">
    <source>
        <dbReference type="ARBA" id="ARBA00000085"/>
    </source>
</evidence>
<feature type="transmembrane region" description="Helical" evidence="10">
    <location>
        <begin position="368"/>
        <end position="385"/>
    </location>
</feature>
<dbReference type="Gene3D" id="6.10.250.2870">
    <property type="match status" value="1"/>
</dbReference>
<sequence>MSNFTARFSLYRALLILVVLLIGLGLLLSAFQRHNELIFALRGKDWQMAPASSFDEAQPPQSGWQRYSTQKLETEQSYWLRIPLPSAKLTDPYLQIRNFASMKVYERGSVQYEYVHTAFDKRIKNGFSWKLVPLSAPLPDELYMLVRYSKHFPIDGRIELGNKADLLDAMFRYDIDNLILGFLLLFCSLIGLGLYASQRESLYLYFALLSFTGGYGALVCNHLFMVIWDTPFPGHFQDACMPLGAYALVGAISKLYPNLYTRTLRLSRRLLLVYAALTLASALFSFTAYVQAIVAFAPLSLAIVVLVYWTMRTAYRLKQDIESVWMLAGFLSLITMVAIHMYRAALHTFVPQKIKFLLSWVFELPVDLLFWGLFAFVVCLIRVIVHRYTAMNRQLTEFNRTLEQAVQTRTAQLRERKEQLEAAHENLETSMRENAEALAEAMRLEERHRITGSIHDTVGHTLSATIVQLEAAKRLIDHDRPLTEEKLSSAQSLIRTGLEDIRRFVRILREDGSYYDLVGSIGALFRDAEHSRGCTVEYDPGTLPTALDTLQKRVVFQTLQQGIELGAKMNLGRPCDFRLSVQADAEEIGLRFTLLNASLPSDADLEFGLQTIAERAERIGGNLIVEEDKSGFTLKLILPLVSHDSGELHRLG</sequence>
<feature type="coiled-coil region" evidence="9">
    <location>
        <begin position="403"/>
        <end position="447"/>
    </location>
</feature>
<feature type="transmembrane region" description="Helical" evidence="10">
    <location>
        <begin position="269"/>
        <end position="286"/>
    </location>
</feature>
<evidence type="ECO:0000256" key="7">
    <source>
        <dbReference type="ARBA" id="ARBA00022840"/>
    </source>
</evidence>
<dbReference type="Pfam" id="PF07695">
    <property type="entry name" value="7TMR-DISM_7TM"/>
    <property type="match status" value="1"/>
</dbReference>
<evidence type="ECO:0000259" key="12">
    <source>
        <dbReference type="Pfam" id="PF07730"/>
    </source>
</evidence>
<keyword evidence="4" id="KW-0808">Transferase</keyword>
<evidence type="ECO:0000256" key="6">
    <source>
        <dbReference type="ARBA" id="ARBA00022777"/>
    </source>
</evidence>
<gene>
    <name evidence="13" type="ORF">DFP98_14213</name>
</gene>
<feature type="transmembrane region" description="Helical" evidence="10">
    <location>
        <begin position="292"/>
        <end position="311"/>
    </location>
</feature>